<keyword evidence="5" id="KW-0378">Hydrolase</keyword>
<keyword evidence="5" id="KW-0540">Nuclease</keyword>
<dbReference type="RefSeq" id="WP_224757395.1">
    <property type="nucleotide sequence ID" value="NZ_CP047321.1"/>
</dbReference>
<proteinExistence type="inferred from homology"/>
<dbReference type="GO" id="GO:0009307">
    <property type="term" value="P:DNA restriction-modification system"/>
    <property type="evidence" value="ECO:0007669"/>
    <property type="project" value="UniProtKB-KW"/>
</dbReference>
<gene>
    <name evidence="5" type="ORF">LB359_15130</name>
</gene>
<keyword evidence="2" id="KW-0680">Restriction system</keyword>
<evidence type="ECO:0000259" key="4">
    <source>
        <dbReference type="Pfam" id="PF01420"/>
    </source>
</evidence>
<reference evidence="5" key="1">
    <citation type="journal article" date="2021" name="Front Med (Lausanne)">
        <title>The Prevalence and Determinants of Fusidic Acid Resistance Among Methicillin-Resistant Staphylococcus aureus Clinical Isolates in China.</title>
        <authorList>
            <person name="Zhao H."/>
            <person name="Wang X."/>
            <person name="Wang B."/>
            <person name="Xu Y."/>
            <person name="Rao L."/>
            <person name="Wan B."/>
            <person name="Guo Y."/>
            <person name="Wu X."/>
            <person name="Yu J."/>
            <person name="Chen L."/>
            <person name="Li M."/>
            <person name="Yu F."/>
        </authorList>
    </citation>
    <scope>NUCLEOTIDE SEQUENCE</scope>
    <source>
        <strain evidence="5">NC-4</strain>
    </source>
</reference>
<sequence>MMKLSDREWKAFTTDELFSIKSGTTSDFSKLNLKNDSKLPCIGAKYKNNGVVGFANNEELKVEGNALVFIKTGEGSVGLTLYKTEDFIPHKNVYIGYNVSLNKYIGLFIATMYNKQKFIYNYGYGLNQLRVKRRKILLPSKNNSPDYEFMERYIKEKYFNLKLQIKEKQKHKVNDWRELDEVEWGKFTISQLFNNQIGKNIDGNKIDKQSGRTPYITRKESNNGLDGFINDDYRSKEKLNMITRPVITIGNETAKPFVQNYNFYTGTKVNILTPLGTHNIFSTRFIAIMLEQQKSKYSYSFTINSRRLKKQIINLPTKNNQPDYEFMEQYMKRKENKILDRL</sequence>
<dbReference type="AlphaFoldDB" id="A0AAW4YBX4"/>
<dbReference type="Gene3D" id="3.90.220.20">
    <property type="entry name" value="DNA methylase specificity domains"/>
    <property type="match status" value="2"/>
</dbReference>
<evidence type="ECO:0000313" key="6">
    <source>
        <dbReference type="Proteomes" id="UP001200271"/>
    </source>
</evidence>
<dbReference type="SUPFAM" id="SSF116734">
    <property type="entry name" value="DNA methylase specificity domain"/>
    <property type="match status" value="2"/>
</dbReference>
<evidence type="ECO:0000256" key="2">
    <source>
        <dbReference type="ARBA" id="ARBA00022747"/>
    </source>
</evidence>
<dbReference type="Pfam" id="PF01420">
    <property type="entry name" value="Methylase_S"/>
    <property type="match status" value="2"/>
</dbReference>
<reference evidence="5" key="2">
    <citation type="submission" date="2023-08" db="EMBL/GenBank/DDBJ databases">
        <authorList>
            <person name="Zhao H."/>
            <person name="Wang X."/>
        </authorList>
    </citation>
    <scope>NUCLEOTIDE SEQUENCE</scope>
    <source>
        <strain evidence="5">NC-4</strain>
    </source>
</reference>
<dbReference type="InterPro" id="IPR000055">
    <property type="entry name" value="Restrct_endonuc_typeI_TRD"/>
</dbReference>
<accession>A0AAW4YBX4</accession>
<evidence type="ECO:0000256" key="3">
    <source>
        <dbReference type="ARBA" id="ARBA00023125"/>
    </source>
</evidence>
<organism evidence="5 6">
    <name type="scientific">Staphylococcus aureus</name>
    <dbReference type="NCBI Taxonomy" id="1280"/>
    <lineage>
        <taxon>Bacteria</taxon>
        <taxon>Bacillati</taxon>
        <taxon>Bacillota</taxon>
        <taxon>Bacilli</taxon>
        <taxon>Bacillales</taxon>
        <taxon>Staphylococcaceae</taxon>
        <taxon>Staphylococcus</taxon>
    </lineage>
</organism>
<keyword evidence="5" id="KW-0255">Endonuclease</keyword>
<keyword evidence="3" id="KW-0238">DNA-binding</keyword>
<dbReference type="GO" id="GO:0003677">
    <property type="term" value="F:DNA binding"/>
    <property type="evidence" value="ECO:0007669"/>
    <property type="project" value="UniProtKB-KW"/>
</dbReference>
<evidence type="ECO:0000256" key="1">
    <source>
        <dbReference type="ARBA" id="ARBA00010923"/>
    </source>
</evidence>
<dbReference type="Proteomes" id="UP001200271">
    <property type="component" value="Unassembled WGS sequence"/>
</dbReference>
<dbReference type="InterPro" id="IPR044946">
    <property type="entry name" value="Restrct_endonuc_typeI_TRD_sf"/>
</dbReference>
<name>A0AAW4YBX4_STAAU</name>
<protein>
    <submittedName>
        <fullName evidence="5">Restriction endonuclease subunit S</fullName>
    </submittedName>
</protein>
<dbReference type="GO" id="GO:0004519">
    <property type="term" value="F:endonuclease activity"/>
    <property type="evidence" value="ECO:0007669"/>
    <property type="project" value="UniProtKB-KW"/>
</dbReference>
<comment type="caution">
    <text evidence="5">The sequence shown here is derived from an EMBL/GenBank/DDBJ whole genome shotgun (WGS) entry which is preliminary data.</text>
</comment>
<feature type="domain" description="Type I restriction modification DNA specificity" evidence="4">
    <location>
        <begin position="8"/>
        <end position="155"/>
    </location>
</feature>
<feature type="domain" description="Type I restriction modification DNA specificity" evidence="4">
    <location>
        <begin position="182"/>
        <end position="340"/>
    </location>
</feature>
<dbReference type="EMBL" id="JAIUEN010000217">
    <property type="protein sequence ID" value="MCE3363596.1"/>
    <property type="molecule type" value="Genomic_DNA"/>
</dbReference>
<evidence type="ECO:0000313" key="5">
    <source>
        <dbReference type="EMBL" id="MCE3363596.1"/>
    </source>
</evidence>
<comment type="similarity">
    <text evidence="1">Belongs to the type-I restriction system S methylase family.</text>
</comment>